<dbReference type="EMBL" id="RCHT01000003">
    <property type="protein sequence ID" value="RLL13572.1"/>
    <property type="molecule type" value="Genomic_DNA"/>
</dbReference>
<sequence>MRLDREEFKKIIKFGITGAANTLIDFGVYTLLAVALGLSVPFSQVCGYSAGMLNSYLVNRSWTFRTGERFFSLQLVRFIVGNLAVLLLSVLLINLCTVQLGLGKLTAKLVVTCFTLAVNFLISRLWIFKGQK</sequence>
<organism evidence="8 9">
    <name type="scientific">Anaerotruncus massiliensis</name>
    <name type="common">ex Liu et al. 2021</name>
    <dbReference type="NCBI Taxonomy" id="2321404"/>
    <lineage>
        <taxon>Bacteria</taxon>
        <taxon>Bacillati</taxon>
        <taxon>Bacillota</taxon>
        <taxon>Clostridia</taxon>
        <taxon>Eubacteriales</taxon>
        <taxon>Oscillospiraceae</taxon>
        <taxon>Anaerotruncus</taxon>
    </lineage>
</organism>
<evidence type="ECO:0000256" key="5">
    <source>
        <dbReference type="ARBA" id="ARBA00023136"/>
    </source>
</evidence>
<dbReference type="Pfam" id="PF04138">
    <property type="entry name" value="GtrA_DPMS_TM"/>
    <property type="match status" value="1"/>
</dbReference>
<dbReference type="InterPro" id="IPR007267">
    <property type="entry name" value="GtrA_DPMS_TM"/>
</dbReference>
<feature type="transmembrane region" description="Helical" evidence="6">
    <location>
        <begin position="105"/>
        <end position="127"/>
    </location>
</feature>
<keyword evidence="4 6" id="KW-1133">Transmembrane helix</keyword>
<dbReference type="Proteomes" id="UP000276301">
    <property type="component" value="Unassembled WGS sequence"/>
</dbReference>
<name>A0A498CPU2_9FIRM</name>
<comment type="caution">
    <text evidence="8">The sequence shown here is derived from an EMBL/GenBank/DDBJ whole genome shotgun (WGS) entry which is preliminary data.</text>
</comment>
<keyword evidence="9" id="KW-1185">Reference proteome</keyword>
<keyword evidence="5 6" id="KW-0472">Membrane</keyword>
<dbReference type="PANTHER" id="PTHR38459">
    <property type="entry name" value="PROPHAGE BACTOPRENOL-LINKED GLUCOSE TRANSLOCASE HOMOLOG"/>
    <property type="match status" value="1"/>
</dbReference>
<gene>
    <name evidence="8" type="ORF">D4A47_03655</name>
</gene>
<reference evidence="8 9" key="1">
    <citation type="submission" date="2018-10" db="EMBL/GenBank/DDBJ databases">
        <title>Anaerotruncus faecis sp. nov., isolated from human feces.</title>
        <authorList>
            <person name="Wang Y.-J."/>
        </authorList>
    </citation>
    <scope>NUCLEOTIDE SEQUENCE [LARGE SCALE GENOMIC DNA]</scope>
    <source>
        <strain evidence="8 9">22A2-44</strain>
    </source>
</reference>
<feature type="transmembrane region" description="Helical" evidence="6">
    <location>
        <begin position="12"/>
        <end position="32"/>
    </location>
</feature>
<evidence type="ECO:0000256" key="6">
    <source>
        <dbReference type="SAM" id="Phobius"/>
    </source>
</evidence>
<comment type="subcellular location">
    <subcellularLocation>
        <location evidence="1">Membrane</location>
        <topology evidence="1">Multi-pass membrane protein</topology>
    </subcellularLocation>
</comment>
<dbReference type="RefSeq" id="WP_121586194.1">
    <property type="nucleotide sequence ID" value="NZ_RCHT01000003.1"/>
</dbReference>
<dbReference type="PANTHER" id="PTHR38459:SF1">
    <property type="entry name" value="PROPHAGE BACTOPRENOL-LINKED GLUCOSE TRANSLOCASE HOMOLOG"/>
    <property type="match status" value="1"/>
</dbReference>
<comment type="similarity">
    <text evidence="2">Belongs to the GtrA family.</text>
</comment>
<evidence type="ECO:0000313" key="8">
    <source>
        <dbReference type="EMBL" id="RLL13572.1"/>
    </source>
</evidence>
<dbReference type="GO" id="GO:0000271">
    <property type="term" value="P:polysaccharide biosynthetic process"/>
    <property type="evidence" value="ECO:0007669"/>
    <property type="project" value="InterPro"/>
</dbReference>
<keyword evidence="3 6" id="KW-0812">Transmembrane</keyword>
<protein>
    <submittedName>
        <fullName evidence="8">GtrA family protein</fullName>
    </submittedName>
</protein>
<dbReference type="AlphaFoldDB" id="A0A498CPU2"/>
<feature type="domain" description="GtrA/DPMS transmembrane" evidence="7">
    <location>
        <begin position="13"/>
        <end position="128"/>
    </location>
</feature>
<evidence type="ECO:0000256" key="3">
    <source>
        <dbReference type="ARBA" id="ARBA00022692"/>
    </source>
</evidence>
<proteinExistence type="inferred from homology"/>
<evidence type="ECO:0000313" key="9">
    <source>
        <dbReference type="Proteomes" id="UP000276301"/>
    </source>
</evidence>
<accession>A0A498CPU2</accession>
<feature type="transmembrane region" description="Helical" evidence="6">
    <location>
        <begin position="70"/>
        <end position="93"/>
    </location>
</feature>
<dbReference type="GO" id="GO:0005886">
    <property type="term" value="C:plasma membrane"/>
    <property type="evidence" value="ECO:0007669"/>
    <property type="project" value="TreeGrafter"/>
</dbReference>
<evidence type="ECO:0000259" key="7">
    <source>
        <dbReference type="Pfam" id="PF04138"/>
    </source>
</evidence>
<evidence type="ECO:0000256" key="2">
    <source>
        <dbReference type="ARBA" id="ARBA00009399"/>
    </source>
</evidence>
<dbReference type="InterPro" id="IPR051401">
    <property type="entry name" value="GtrA_CellWall_Glycosyl"/>
</dbReference>
<evidence type="ECO:0000256" key="1">
    <source>
        <dbReference type="ARBA" id="ARBA00004141"/>
    </source>
</evidence>
<evidence type="ECO:0000256" key="4">
    <source>
        <dbReference type="ARBA" id="ARBA00022989"/>
    </source>
</evidence>